<evidence type="ECO:0000313" key="5">
    <source>
        <dbReference type="Proteomes" id="UP000683360"/>
    </source>
</evidence>
<dbReference type="EMBL" id="CAJPWZ010000354">
    <property type="protein sequence ID" value="CAG2191135.1"/>
    <property type="molecule type" value="Genomic_DNA"/>
</dbReference>
<accession>A0A8S3Q9D7</accession>
<reference evidence="4" key="1">
    <citation type="submission" date="2021-03" db="EMBL/GenBank/DDBJ databases">
        <authorList>
            <person name="Bekaert M."/>
        </authorList>
    </citation>
    <scope>NUCLEOTIDE SEQUENCE</scope>
</reference>
<name>A0A8S3Q9D7_MYTED</name>
<feature type="domain" description="DDE Tnp4" evidence="3">
    <location>
        <begin position="93"/>
        <end position="150"/>
    </location>
</feature>
<sequence length="152" mass="17155">MDYIDVAAVVNIFFLDDVNEQVCVQICDMINELISVISGMLPREEVPKITNFSEITVPRFASRDFRQHFRIDRSTFDIILQSLALRSFMHILAVVVDDNLMITSAQTGWPGCAHDARVLRNTELFTKAEAGNLTAVNNHLLGDSAYPLKNRL</sequence>
<keyword evidence="2" id="KW-0479">Metal-binding</keyword>
<comment type="caution">
    <text evidence="4">The sequence shown here is derived from an EMBL/GenBank/DDBJ whole genome shotgun (WGS) entry which is preliminary data.</text>
</comment>
<dbReference type="Pfam" id="PF13359">
    <property type="entry name" value="DDE_Tnp_4"/>
    <property type="match status" value="1"/>
</dbReference>
<keyword evidence="5" id="KW-1185">Reference proteome</keyword>
<dbReference type="InterPro" id="IPR027806">
    <property type="entry name" value="HARBI1_dom"/>
</dbReference>
<evidence type="ECO:0000259" key="3">
    <source>
        <dbReference type="Pfam" id="PF13359"/>
    </source>
</evidence>
<dbReference type="AlphaFoldDB" id="A0A8S3Q9D7"/>
<organism evidence="4 5">
    <name type="scientific">Mytilus edulis</name>
    <name type="common">Blue mussel</name>
    <dbReference type="NCBI Taxonomy" id="6550"/>
    <lineage>
        <taxon>Eukaryota</taxon>
        <taxon>Metazoa</taxon>
        <taxon>Spiralia</taxon>
        <taxon>Lophotrochozoa</taxon>
        <taxon>Mollusca</taxon>
        <taxon>Bivalvia</taxon>
        <taxon>Autobranchia</taxon>
        <taxon>Pteriomorphia</taxon>
        <taxon>Mytilida</taxon>
        <taxon>Mytiloidea</taxon>
        <taxon>Mytilidae</taxon>
        <taxon>Mytilinae</taxon>
        <taxon>Mytilus</taxon>
    </lineage>
</organism>
<evidence type="ECO:0000313" key="4">
    <source>
        <dbReference type="EMBL" id="CAG2191135.1"/>
    </source>
</evidence>
<dbReference type="GO" id="GO:0046872">
    <property type="term" value="F:metal ion binding"/>
    <property type="evidence" value="ECO:0007669"/>
    <property type="project" value="UniProtKB-KW"/>
</dbReference>
<protein>
    <recommendedName>
        <fullName evidence="3">DDE Tnp4 domain-containing protein</fullName>
    </recommendedName>
</protein>
<dbReference type="Proteomes" id="UP000683360">
    <property type="component" value="Unassembled WGS sequence"/>
</dbReference>
<evidence type="ECO:0000256" key="2">
    <source>
        <dbReference type="ARBA" id="ARBA00022723"/>
    </source>
</evidence>
<comment type="cofactor">
    <cofactor evidence="1">
        <name>a divalent metal cation</name>
        <dbReference type="ChEBI" id="CHEBI:60240"/>
    </cofactor>
</comment>
<evidence type="ECO:0000256" key="1">
    <source>
        <dbReference type="ARBA" id="ARBA00001968"/>
    </source>
</evidence>
<proteinExistence type="predicted"/>
<gene>
    <name evidence="4" type="ORF">MEDL_6383</name>
</gene>